<evidence type="ECO:0000313" key="2">
    <source>
        <dbReference type="Proteomes" id="UP000319663"/>
    </source>
</evidence>
<reference evidence="1 2" key="1">
    <citation type="submission" date="2019-06" db="EMBL/GenBank/DDBJ databases">
        <title>Wine fermentation using esterase from Monascus purpureus.</title>
        <authorList>
            <person name="Geng C."/>
            <person name="Zhang Y."/>
        </authorList>
    </citation>
    <scope>NUCLEOTIDE SEQUENCE [LARGE SCALE GENOMIC DNA]</scope>
    <source>
        <strain evidence="1">HQ1</strain>
    </source>
</reference>
<dbReference type="Proteomes" id="UP000319663">
    <property type="component" value="Unassembled WGS sequence"/>
</dbReference>
<proteinExistence type="predicted"/>
<dbReference type="EMBL" id="VIFY01000018">
    <property type="protein sequence ID" value="TQB75576.1"/>
    <property type="molecule type" value="Genomic_DNA"/>
</dbReference>
<organism evidence="1 2">
    <name type="scientific">Monascus purpureus</name>
    <name type="common">Red mold</name>
    <name type="synonym">Monascus anka</name>
    <dbReference type="NCBI Taxonomy" id="5098"/>
    <lineage>
        <taxon>Eukaryota</taxon>
        <taxon>Fungi</taxon>
        <taxon>Dikarya</taxon>
        <taxon>Ascomycota</taxon>
        <taxon>Pezizomycotina</taxon>
        <taxon>Eurotiomycetes</taxon>
        <taxon>Eurotiomycetidae</taxon>
        <taxon>Eurotiales</taxon>
        <taxon>Aspergillaceae</taxon>
        <taxon>Monascus</taxon>
    </lineage>
</organism>
<dbReference type="SUPFAM" id="SSF52047">
    <property type="entry name" value="RNI-like"/>
    <property type="match status" value="1"/>
</dbReference>
<evidence type="ECO:0000313" key="1">
    <source>
        <dbReference type="EMBL" id="TQB75576.1"/>
    </source>
</evidence>
<dbReference type="STRING" id="5098.A0A507R434"/>
<accession>A0A507R434</accession>
<gene>
    <name evidence="1" type="ORF">MPDQ_002541</name>
</gene>
<sequence length="412" mass="47355">MLKNATTTQDAAIDGNNPFKIKVQGPWEEHLVDHKDRLLVQLPRIPRDIQFLQIEDGTPSNTEWSLLGGHFTSVKNLEMNSGFDEDWNDEKLPLHWPLERLLISSACGEVFQSPTVLEGRVKHLILLLTSGLRFEGPTSEELCRADKEAISRGEKEARRIGKIEMVYIPELVADSMSKRYASYDEEPEPSQEPPLLLPKEVPVNLKKLEILENDAIDAFDRMTLALPHAVENLSTLNIRSTHNLDFHFTNERLFPMFLPQLTNLKTLVLSVGEVFKDNTILTTLYEQFPPNLSTLRLRGPASLVRSDRWTDWVDSFASSDFLPKLERLSFVLDLHYEQKNTNKSENKSNDVFGTGKKKLVDAPDDMLREAQDACKRLYGAVERRGVKVEPFYDHWSEHSTLFKQVDERWMRL</sequence>
<comment type="caution">
    <text evidence="1">The sequence shown here is derived from an EMBL/GenBank/DDBJ whole genome shotgun (WGS) entry which is preliminary data.</text>
</comment>
<keyword evidence="2" id="KW-1185">Reference proteome</keyword>
<protein>
    <submittedName>
        <fullName evidence="1">Uncharacterized protein</fullName>
    </submittedName>
</protein>
<dbReference type="Gene3D" id="3.80.10.10">
    <property type="entry name" value="Ribonuclease Inhibitor"/>
    <property type="match status" value="1"/>
</dbReference>
<dbReference type="InterPro" id="IPR032675">
    <property type="entry name" value="LRR_dom_sf"/>
</dbReference>
<dbReference type="OrthoDB" id="4579491at2759"/>
<dbReference type="AlphaFoldDB" id="A0A507R434"/>
<name>A0A507R434_MONPU</name>